<reference evidence="3 4" key="1">
    <citation type="submission" date="2019-07" db="EMBL/GenBank/DDBJ databases">
        <title>Novel species isolated from glacier.</title>
        <authorList>
            <person name="Liu Q."/>
            <person name="Xin Y.-H."/>
        </authorList>
    </citation>
    <scope>NUCLEOTIDE SEQUENCE [LARGE SCALE GENOMIC DNA]</scope>
    <source>
        <strain evidence="3 4">LB1R16</strain>
    </source>
</reference>
<name>A0A552UIL7_9SPHN</name>
<evidence type="ECO:0000313" key="3">
    <source>
        <dbReference type="EMBL" id="TRW18054.1"/>
    </source>
</evidence>
<accession>A0A552UIL7</accession>
<proteinExistence type="predicted"/>
<dbReference type="Proteomes" id="UP000317894">
    <property type="component" value="Unassembled WGS sequence"/>
</dbReference>
<comment type="caution">
    <text evidence="3">The sequence shown here is derived from an EMBL/GenBank/DDBJ whole genome shotgun (WGS) entry which is preliminary data.</text>
</comment>
<evidence type="ECO:0000256" key="2">
    <source>
        <dbReference type="SAM" id="Phobius"/>
    </source>
</evidence>
<evidence type="ECO:0000256" key="1">
    <source>
        <dbReference type="SAM" id="MobiDB-lite"/>
    </source>
</evidence>
<keyword evidence="2" id="KW-1133">Transmembrane helix</keyword>
<dbReference type="EMBL" id="VJWA01000001">
    <property type="protein sequence ID" value="TRW18054.1"/>
    <property type="molecule type" value="Genomic_DNA"/>
</dbReference>
<sequence length="223" mass="24634">MDGTAVPSAVGAWYTIVTHDAGAAFPYAFLLAPLATILGVCAAIFVARASIKNARDTARLKATLDLIEKAESSDFYLRINASFTRVRRENLFDRLDDPNDVDSKALRLDVGAYLNHYELVAIGIENRILDEAMYRLWMAGPFVRDWNAAADWIQRERWRRGTAEAWVYRDGIYATYQTVACRWSKEARRLVAGAPPVDTPDVPGGTPISPGDEPLPDTSGTPG</sequence>
<keyword evidence="4" id="KW-1185">Reference proteome</keyword>
<protein>
    <submittedName>
        <fullName evidence="3">DUF4760 domain-containing protein</fullName>
    </submittedName>
</protein>
<gene>
    <name evidence="3" type="ORF">FMM06_08060</name>
</gene>
<dbReference type="InterPro" id="IPR031876">
    <property type="entry name" value="DUF4760"/>
</dbReference>
<feature type="region of interest" description="Disordered" evidence="1">
    <location>
        <begin position="193"/>
        <end position="223"/>
    </location>
</feature>
<organism evidence="3 4">
    <name type="scientific">Glacieibacterium frigidum</name>
    <dbReference type="NCBI Taxonomy" id="2593303"/>
    <lineage>
        <taxon>Bacteria</taxon>
        <taxon>Pseudomonadati</taxon>
        <taxon>Pseudomonadota</taxon>
        <taxon>Alphaproteobacteria</taxon>
        <taxon>Sphingomonadales</taxon>
        <taxon>Sphingosinicellaceae</taxon>
        <taxon>Glacieibacterium</taxon>
    </lineage>
</organism>
<evidence type="ECO:0000313" key="4">
    <source>
        <dbReference type="Proteomes" id="UP000317894"/>
    </source>
</evidence>
<dbReference type="Pfam" id="PF15956">
    <property type="entry name" value="DUF4760"/>
    <property type="match status" value="1"/>
</dbReference>
<dbReference type="RefSeq" id="WP_144236748.1">
    <property type="nucleotide sequence ID" value="NZ_VJWA01000001.1"/>
</dbReference>
<keyword evidence="2" id="KW-0812">Transmembrane</keyword>
<dbReference type="OrthoDB" id="7595942at2"/>
<feature type="transmembrane region" description="Helical" evidence="2">
    <location>
        <begin position="27"/>
        <end position="51"/>
    </location>
</feature>
<keyword evidence="2" id="KW-0472">Membrane</keyword>
<dbReference type="AlphaFoldDB" id="A0A552UIL7"/>